<gene>
    <name evidence="1" type="ORF">JRQ81_007592</name>
</gene>
<evidence type="ECO:0000313" key="1">
    <source>
        <dbReference type="EMBL" id="KAJ7309544.1"/>
    </source>
</evidence>
<accession>A0A9Q1ATK4</accession>
<keyword evidence="2" id="KW-1185">Reference proteome</keyword>
<dbReference type="AlphaFoldDB" id="A0A9Q1ATK4"/>
<comment type="caution">
    <text evidence="1">The sequence shown here is derived from an EMBL/GenBank/DDBJ whole genome shotgun (WGS) entry which is preliminary data.</text>
</comment>
<protein>
    <submittedName>
        <fullName evidence="1">Uncharacterized protein</fullName>
    </submittedName>
</protein>
<evidence type="ECO:0000313" key="2">
    <source>
        <dbReference type="Proteomes" id="UP001142489"/>
    </source>
</evidence>
<dbReference type="Proteomes" id="UP001142489">
    <property type="component" value="Unassembled WGS sequence"/>
</dbReference>
<dbReference type="EMBL" id="JAPFRF010000016">
    <property type="protein sequence ID" value="KAJ7309544.1"/>
    <property type="molecule type" value="Genomic_DNA"/>
</dbReference>
<sequence>MESRLVGGAQYFKDHSTQGLFKESGESMWLGYPTIGHLSCMDPSGTAAAKIDTDRFPWLTPPEE</sequence>
<reference evidence="1" key="1">
    <citation type="journal article" date="2023" name="DNA Res.">
        <title>Chromosome-level genome assembly of Phrynocephalus forsythii using third-generation DNA sequencing and Hi-C analysis.</title>
        <authorList>
            <person name="Qi Y."/>
            <person name="Zhao W."/>
            <person name="Zhao Y."/>
            <person name="Niu C."/>
            <person name="Cao S."/>
            <person name="Zhang Y."/>
        </authorList>
    </citation>
    <scope>NUCLEOTIDE SEQUENCE</scope>
    <source>
        <tissue evidence="1">Muscle</tissue>
    </source>
</reference>
<proteinExistence type="predicted"/>
<name>A0A9Q1ATK4_9SAUR</name>
<organism evidence="1 2">
    <name type="scientific">Phrynocephalus forsythii</name>
    <dbReference type="NCBI Taxonomy" id="171643"/>
    <lineage>
        <taxon>Eukaryota</taxon>
        <taxon>Metazoa</taxon>
        <taxon>Chordata</taxon>
        <taxon>Craniata</taxon>
        <taxon>Vertebrata</taxon>
        <taxon>Euteleostomi</taxon>
        <taxon>Lepidosauria</taxon>
        <taxon>Squamata</taxon>
        <taxon>Bifurcata</taxon>
        <taxon>Unidentata</taxon>
        <taxon>Episquamata</taxon>
        <taxon>Toxicofera</taxon>
        <taxon>Iguania</taxon>
        <taxon>Acrodonta</taxon>
        <taxon>Agamidae</taxon>
        <taxon>Agaminae</taxon>
        <taxon>Phrynocephalus</taxon>
    </lineage>
</organism>